<evidence type="ECO:0000313" key="6">
    <source>
        <dbReference type="Proteomes" id="UP001225605"/>
    </source>
</evidence>
<dbReference type="PROSITE" id="PS50853">
    <property type="entry name" value="FN3"/>
    <property type="match status" value="1"/>
</dbReference>
<proteinExistence type="predicted"/>
<dbReference type="InterPro" id="IPR013783">
    <property type="entry name" value="Ig-like_fold"/>
</dbReference>
<name>A0ABU0WZ83_9PSEU</name>
<dbReference type="InterPro" id="IPR003961">
    <property type="entry name" value="FN3_dom"/>
</dbReference>
<evidence type="ECO:0000256" key="1">
    <source>
        <dbReference type="ARBA" id="ARBA00023295"/>
    </source>
</evidence>
<sequence>MRVTCPLAVAEQRERAGDHAVVGLVRDHLPTVHEGIPYDLEVDTAPGRPPSRPGSCCAHGARTGTRPAAVAAPPVVFRGVPGGSSLRWGRGGGPVAAGVGHGPAVRTPSRCRARAPHHPLPRHRCRPRRRWGRFDPTKRENPLPENRNTTRGLVRPLALALFCSAALAGAAGTATATPVERTLGYTCATSLGPEVPVDARVTIGLPDEVFDRPGTVGYADPAFLDADVELSLGAVVPGRPAGAVVRIDGDSTATLGATLTGPSGTWTSSAALTFAPAPVGGPRDVLRAAGGFPAMSFHRSGDHVVHLDDLALSLRVERADGTALGAITATCAHDPGQDDVVGVLRSESVIIERPVRPSRLAVTATTPTSATLTWYATPWWFQTWGYDVFLDDAPVAFVTGRQATLTGLAPDSLHRVKVVTRDVRGFRSAKSQGLVFTTPPARG</sequence>
<dbReference type="SMART" id="SM00060">
    <property type="entry name" value="FN3"/>
    <property type="match status" value="1"/>
</dbReference>
<comment type="caution">
    <text evidence="5">The sequence shown here is derived from an EMBL/GenBank/DDBJ whole genome shotgun (WGS) entry which is preliminary data.</text>
</comment>
<dbReference type="Proteomes" id="UP001225605">
    <property type="component" value="Unassembled WGS sequence"/>
</dbReference>
<keyword evidence="1" id="KW-0326">Glycosidase</keyword>
<feature type="compositionally biased region" description="Basic residues" evidence="3">
    <location>
        <begin position="109"/>
        <end position="131"/>
    </location>
</feature>
<evidence type="ECO:0000259" key="4">
    <source>
        <dbReference type="PROSITE" id="PS50853"/>
    </source>
</evidence>
<dbReference type="InterPro" id="IPR046542">
    <property type="entry name" value="DUF6801"/>
</dbReference>
<keyword evidence="6" id="KW-1185">Reference proteome</keyword>
<accession>A0ABU0WZ83</accession>
<keyword evidence="1" id="KW-0378">Hydrolase</keyword>
<organism evidence="5 6">
    <name type="scientific">Saccharothrix yanglingensis</name>
    <dbReference type="NCBI Taxonomy" id="659496"/>
    <lineage>
        <taxon>Bacteria</taxon>
        <taxon>Bacillati</taxon>
        <taxon>Actinomycetota</taxon>
        <taxon>Actinomycetes</taxon>
        <taxon>Pseudonocardiales</taxon>
        <taxon>Pseudonocardiaceae</taxon>
        <taxon>Saccharothrix</taxon>
    </lineage>
</organism>
<feature type="region of interest" description="Disordered" evidence="3">
    <location>
        <begin position="100"/>
        <end position="149"/>
    </location>
</feature>
<feature type="compositionally biased region" description="Basic and acidic residues" evidence="3">
    <location>
        <begin position="132"/>
        <end position="142"/>
    </location>
</feature>
<dbReference type="InterPro" id="IPR036116">
    <property type="entry name" value="FN3_sf"/>
</dbReference>
<keyword evidence="2" id="KW-0624">Polysaccharide degradation</keyword>
<dbReference type="Gene3D" id="2.60.40.10">
    <property type="entry name" value="Immunoglobulins"/>
    <property type="match status" value="1"/>
</dbReference>
<dbReference type="SUPFAM" id="SSF49265">
    <property type="entry name" value="Fibronectin type III"/>
    <property type="match status" value="1"/>
</dbReference>
<keyword evidence="2" id="KW-0119">Carbohydrate metabolism</keyword>
<reference evidence="5 6" key="1">
    <citation type="submission" date="2017-06" db="EMBL/GenBank/DDBJ databases">
        <title>Cultured bacterium strain Saccharothrix yanglingensis Hhs.015.</title>
        <authorList>
            <person name="Xia Y."/>
        </authorList>
    </citation>
    <scope>NUCLEOTIDE SEQUENCE [LARGE SCALE GENOMIC DNA]</scope>
    <source>
        <strain evidence="5 6">Hhs.015</strain>
    </source>
</reference>
<dbReference type="CDD" id="cd00063">
    <property type="entry name" value="FN3"/>
    <property type="match status" value="1"/>
</dbReference>
<protein>
    <recommendedName>
        <fullName evidence="4">Fibronectin type-III domain-containing protein</fullName>
    </recommendedName>
</protein>
<evidence type="ECO:0000313" key="5">
    <source>
        <dbReference type="EMBL" id="MDQ2585087.1"/>
    </source>
</evidence>
<dbReference type="Pfam" id="PF07931">
    <property type="entry name" value="CPT"/>
    <property type="match status" value="1"/>
</dbReference>
<dbReference type="Gene3D" id="3.40.50.300">
    <property type="entry name" value="P-loop containing nucleotide triphosphate hydrolases"/>
    <property type="match status" value="1"/>
</dbReference>
<dbReference type="Pfam" id="PF20611">
    <property type="entry name" value="DUF6801"/>
    <property type="match status" value="1"/>
</dbReference>
<evidence type="ECO:0000256" key="3">
    <source>
        <dbReference type="SAM" id="MobiDB-lite"/>
    </source>
</evidence>
<feature type="domain" description="Fibronectin type-III" evidence="4">
    <location>
        <begin position="356"/>
        <end position="441"/>
    </location>
</feature>
<dbReference type="EMBL" id="NSDM01000005">
    <property type="protein sequence ID" value="MDQ2585087.1"/>
    <property type="molecule type" value="Genomic_DNA"/>
</dbReference>
<gene>
    <name evidence="5" type="ORF">CKY47_14075</name>
</gene>
<dbReference type="InterPro" id="IPR027417">
    <property type="entry name" value="P-loop_NTPase"/>
</dbReference>
<evidence type="ECO:0000256" key="2">
    <source>
        <dbReference type="ARBA" id="ARBA00023326"/>
    </source>
</evidence>